<dbReference type="Pfam" id="PF17761">
    <property type="entry name" value="DUF1016_N"/>
    <property type="match status" value="1"/>
</dbReference>
<sequence length="345" mass="39708">MSVLPDQYPLILSELKTAIRQSRFKALLSANAEMLLLYWKIGKTILDQQEQFGWGSKVIEQLAKDLRSEFTDMHGLSVRNLKYMRQFAKAYSDSEFVQVSLAQITWYHHITLLGKVKDESDRLFYIQETARNGWSRDIMVMQIESGYLKRKGKAISNFENRLPPTQSDLAQQVTKDPYLFDFISLAENYKEKDLENALTDHIVKFLLELGAGFAFVGRQYHLNVGDSDFYIDLLFYHLKLRSYVVIELKTGKFIPEYAGKLNFYLSVVDDVLKTDLDQPTIGLLICQDKNKVVAEYALKDMNKPIGIAEYKITDSIPPNLKGNLPSIEELEKELESLAKEDKDFG</sequence>
<organism evidence="3 4">
    <name type="scientific">Dyadobacter sediminis</name>
    <dbReference type="NCBI Taxonomy" id="1493691"/>
    <lineage>
        <taxon>Bacteria</taxon>
        <taxon>Pseudomonadati</taxon>
        <taxon>Bacteroidota</taxon>
        <taxon>Cytophagia</taxon>
        <taxon>Cytophagales</taxon>
        <taxon>Spirosomataceae</taxon>
        <taxon>Dyadobacter</taxon>
    </lineage>
</organism>
<dbReference type="Proteomes" id="UP000309788">
    <property type="component" value="Unassembled WGS sequence"/>
</dbReference>
<accession>A0A5R9KGP4</accession>
<evidence type="ECO:0000259" key="1">
    <source>
        <dbReference type="Pfam" id="PF06250"/>
    </source>
</evidence>
<feature type="domain" description="YhcG PDDEXK nuclease" evidence="1">
    <location>
        <begin position="171"/>
        <end position="325"/>
    </location>
</feature>
<dbReference type="Gene3D" id="3.40.1350.10">
    <property type="match status" value="1"/>
</dbReference>
<dbReference type="RefSeq" id="WP_138280691.1">
    <property type="nucleotide sequence ID" value="NZ_BMGE01000022.1"/>
</dbReference>
<evidence type="ECO:0000313" key="4">
    <source>
        <dbReference type="Proteomes" id="UP000309788"/>
    </source>
</evidence>
<dbReference type="EMBL" id="VCEI01000014">
    <property type="protein sequence ID" value="TLU95290.1"/>
    <property type="molecule type" value="Genomic_DNA"/>
</dbReference>
<dbReference type="InterPro" id="IPR041527">
    <property type="entry name" value="YhcG_N"/>
</dbReference>
<proteinExistence type="predicted"/>
<protein>
    <submittedName>
        <fullName evidence="3">DUF1016 domain-containing protein</fullName>
    </submittedName>
</protein>
<evidence type="ECO:0000313" key="3">
    <source>
        <dbReference type="EMBL" id="TLU95290.1"/>
    </source>
</evidence>
<reference evidence="3 4" key="1">
    <citation type="submission" date="2019-05" db="EMBL/GenBank/DDBJ databases">
        <authorList>
            <person name="Qu J.-H."/>
        </authorList>
    </citation>
    <scope>NUCLEOTIDE SEQUENCE [LARGE SCALE GENOMIC DNA]</scope>
    <source>
        <strain evidence="3 4">Z12</strain>
    </source>
</reference>
<dbReference type="PANTHER" id="PTHR30547:SF0">
    <property type="entry name" value="BLR8175 PROTEIN"/>
    <property type="match status" value="1"/>
</dbReference>
<dbReference type="OrthoDB" id="9801263at2"/>
<dbReference type="GO" id="GO:0003676">
    <property type="term" value="F:nucleic acid binding"/>
    <property type="evidence" value="ECO:0007669"/>
    <property type="project" value="InterPro"/>
</dbReference>
<feature type="domain" description="YhcG N-terminal" evidence="2">
    <location>
        <begin position="14"/>
        <end position="150"/>
    </location>
</feature>
<comment type="caution">
    <text evidence="3">The sequence shown here is derived from an EMBL/GenBank/DDBJ whole genome shotgun (WGS) entry which is preliminary data.</text>
</comment>
<evidence type="ECO:0000259" key="2">
    <source>
        <dbReference type="Pfam" id="PF17761"/>
    </source>
</evidence>
<dbReference type="InterPro" id="IPR009362">
    <property type="entry name" value="YhcG_C"/>
</dbReference>
<name>A0A5R9KGP4_9BACT</name>
<dbReference type="Pfam" id="PF06250">
    <property type="entry name" value="YhcG_C"/>
    <property type="match status" value="1"/>
</dbReference>
<gene>
    <name evidence="3" type="ORF">FEM55_07290</name>
</gene>
<dbReference type="PANTHER" id="PTHR30547">
    <property type="entry name" value="UNCHARACTERIZED PROTEIN YHCG-RELATED"/>
    <property type="match status" value="1"/>
</dbReference>
<dbReference type="InterPro" id="IPR011856">
    <property type="entry name" value="tRNA_endonuc-like_dom_sf"/>
</dbReference>
<dbReference type="AlphaFoldDB" id="A0A5R9KGP4"/>
<keyword evidence="4" id="KW-1185">Reference proteome</keyword>
<dbReference type="InterPro" id="IPR053148">
    <property type="entry name" value="PD-DEXK-like_domain"/>
</dbReference>